<evidence type="ECO:0000256" key="7">
    <source>
        <dbReference type="SAM" id="Phobius"/>
    </source>
</evidence>
<keyword evidence="4 7" id="KW-0812">Transmembrane</keyword>
<evidence type="ECO:0000256" key="5">
    <source>
        <dbReference type="ARBA" id="ARBA00022989"/>
    </source>
</evidence>
<dbReference type="InterPro" id="IPR005829">
    <property type="entry name" value="Sugar_transporter_CS"/>
</dbReference>
<feature type="transmembrane region" description="Helical" evidence="7">
    <location>
        <begin position="214"/>
        <end position="233"/>
    </location>
</feature>
<evidence type="ECO:0000256" key="1">
    <source>
        <dbReference type="ARBA" id="ARBA00004651"/>
    </source>
</evidence>
<feature type="domain" description="Major facilitator superfamily (MFS) profile" evidence="8">
    <location>
        <begin position="24"/>
        <end position="482"/>
    </location>
</feature>
<evidence type="ECO:0000256" key="6">
    <source>
        <dbReference type="ARBA" id="ARBA00023136"/>
    </source>
</evidence>
<feature type="transmembrane region" description="Helical" evidence="7">
    <location>
        <begin position="347"/>
        <end position="365"/>
    </location>
</feature>
<dbReference type="Gene3D" id="1.20.1720.10">
    <property type="entry name" value="Multidrug resistance protein D"/>
    <property type="match status" value="1"/>
</dbReference>
<keyword evidence="10" id="KW-1185">Reference proteome</keyword>
<dbReference type="Proteomes" id="UP001321520">
    <property type="component" value="Chromosome"/>
</dbReference>
<feature type="transmembrane region" description="Helical" evidence="7">
    <location>
        <begin position="21"/>
        <end position="40"/>
    </location>
</feature>
<feature type="transmembrane region" description="Helical" evidence="7">
    <location>
        <begin position="90"/>
        <end position="113"/>
    </location>
</feature>
<dbReference type="InterPro" id="IPR011701">
    <property type="entry name" value="MFS"/>
</dbReference>
<dbReference type="InterPro" id="IPR036259">
    <property type="entry name" value="MFS_trans_sf"/>
</dbReference>
<proteinExistence type="predicted"/>
<name>A0ABY9EBA9_9GAMM</name>
<keyword evidence="6 7" id="KW-0472">Membrane</keyword>
<gene>
    <name evidence="9" type="ORF">M8T91_02430</name>
</gene>
<feature type="transmembrane region" description="Helical" evidence="7">
    <location>
        <begin position="176"/>
        <end position="194"/>
    </location>
</feature>
<dbReference type="InterPro" id="IPR020846">
    <property type="entry name" value="MFS_dom"/>
</dbReference>
<dbReference type="SUPFAM" id="SSF103473">
    <property type="entry name" value="MFS general substrate transporter"/>
    <property type="match status" value="1"/>
</dbReference>
<dbReference type="PROSITE" id="PS50850">
    <property type="entry name" value="MFS"/>
    <property type="match status" value="1"/>
</dbReference>
<feature type="transmembrane region" description="Helical" evidence="7">
    <location>
        <begin position="418"/>
        <end position="435"/>
    </location>
</feature>
<feature type="transmembrane region" description="Helical" evidence="7">
    <location>
        <begin position="148"/>
        <end position="170"/>
    </location>
</feature>
<feature type="transmembrane region" description="Helical" evidence="7">
    <location>
        <begin position="371"/>
        <end position="389"/>
    </location>
</feature>
<evidence type="ECO:0000256" key="4">
    <source>
        <dbReference type="ARBA" id="ARBA00022692"/>
    </source>
</evidence>
<protein>
    <submittedName>
        <fullName evidence="9">MFS transporter</fullName>
    </submittedName>
</protein>
<dbReference type="PANTHER" id="PTHR42718">
    <property type="entry name" value="MAJOR FACILITATOR SUPERFAMILY MULTIDRUG TRANSPORTER MFSC"/>
    <property type="match status" value="1"/>
</dbReference>
<feature type="transmembrane region" description="Helical" evidence="7">
    <location>
        <begin position="239"/>
        <end position="260"/>
    </location>
</feature>
<evidence type="ECO:0000259" key="8">
    <source>
        <dbReference type="PROSITE" id="PS50850"/>
    </source>
</evidence>
<dbReference type="PROSITE" id="PS00216">
    <property type="entry name" value="SUGAR_TRANSPORT_1"/>
    <property type="match status" value="1"/>
</dbReference>
<evidence type="ECO:0000256" key="2">
    <source>
        <dbReference type="ARBA" id="ARBA00022448"/>
    </source>
</evidence>
<dbReference type="Gene3D" id="1.20.1250.20">
    <property type="entry name" value="MFS general substrate transporter like domains"/>
    <property type="match status" value="1"/>
</dbReference>
<dbReference type="PANTHER" id="PTHR42718:SF46">
    <property type="entry name" value="BLR6921 PROTEIN"/>
    <property type="match status" value="1"/>
</dbReference>
<evidence type="ECO:0000313" key="9">
    <source>
        <dbReference type="EMBL" id="WKD50308.1"/>
    </source>
</evidence>
<accession>A0ABY9EBA9</accession>
<keyword evidence="2" id="KW-0813">Transport</keyword>
<sequence>MSAVKKLLKTPGETTSRAPSTGGILTALCLATLLNALAVSSVNIALPELVASLGTTYGRAQWIIIAFVMLLTATLAIAGQASDRIGRKNIFVHGMAIFTLSTLLCAMSTHIWMLVFFRALQGIGAAMFVAVSMAIASDTFSKSRVGMAVGLLGSVSAVGTGMGPVLGGFLLEVANWQAVFLVKVPLGIAIYGLAKRYLPADSGVKPGKTTMGLCNILSIISIFSAIFFYTLSIKPLNDSYGVVNILAIVISGFSLLALLFAKRRLSRKTSSPCSNLGGHELYTNLASNGLVGASVMSSLVVGPFYLTLALGLNFSQAGLVMSAGSFAVAICSNIAGRLVDRFKSRGVVLMGLGFLALGALGMTRLDASEGVLGYLACSIAMAIGYGTYLSSNNTFTMNSAAEEVRGSVSGLLNLSRNLGLLTGASLMSVVFAGASQLSYMHTADTDLVVAGLHKVYGLTLVLLVTALIAQAVVILFGRNKGRVG</sequence>
<organism evidence="9 10">
    <name type="scientific">Microbulbifer spongiae</name>
    <dbReference type="NCBI Taxonomy" id="2944933"/>
    <lineage>
        <taxon>Bacteria</taxon>
        <taxon>Pseudomonadati</taxon>
        <taxon>Pseudomonadota</taxon>
        <taxon>Gammaproteobacteria</taxon>
        <taxon>Cellvibrionales</taxon>
        <taxon>Microbulbiferaceae</taxon>
        <taxon>Microbulbifer</taxon>
    </lineage>
</organism>
<dbReference type="Pfam" id="PF07690">
    <property type="entry name" value="MFS_1"/>
    <property type="match status" value="1"/>
</dbReference>
<evidence type="ECO:0000256" key="3">
    <source>
        <dbReference type="ARBA" id="ARBA00022475"/>
    </source>
</evidence>
<feature type="transmembrane region" description="Helical" evidence="7">
    <location>
        <begin position="281"/>
        <end position="305"/>
    </location>
</feature>
<dbReference type="CDD" id="cd17321">
    <property type="entry name" value="MFS_MMR_MDR_like"/>
    <property type="match status" value="1"/>
</dbReference>
<dbReference type="RefSeq" id="WP_301416472.1">
    <property type="nucleotide sequence ID" value="NZ_CP098023.1"/>
</dbReference>
<dbReference type="PRINTS" id="PR01036">
    <property type="entry name" value="TCRTETB"/>
</dbReference>
<feature type="transmembrane region" description="Helical" evidence="7">
    <location>
        <begin position="317"/>
        <end position="335"/>
    </location>
</feature>
<evidence type="ECO:0000313" key="10">
    <source>
        <dbReference type="Proteomes" id="UP001321520"/>
    </source>
</evidence>
<keyword evidence="5 7" id="KW-1133">Transmembrane helix</keyword>
<feature type="transmembrane region" description="Helical" evidence="7">
    <location>
        <begin position="455"/>
        <end position="476"/>
    </location>
</feature>
<comment type="subcellular location">
    <subcellularLocation>
        <location evidence="1">Cell membrane</location>
        <topology evidence="1">Multi-pass membrane protein</topology>
    </subcellularLocation>
</comment>
<keyword evidence="3" id="KW-1003">Cell membrane</keyword>
<dbReference type="EMBL" id="CP098023">
    <property type="protein sequence ID" value="WKD50308.1"/>
    <property type="molecule type" value="Genomic_DNA"/>
</dbReference>
<feature type="transmembrane region" description="Helical" evidence="7">
    <location>
        <begin position="60"/>
        <end position="78"/>
    </location>
</feature>
<reference evidence="9 10" key="1">
    <citation type="submission" date="2022-05" db="EMBL/GenBank/DDBJ databases">
        <title>Microbulbifer sp. nov., isolated from sponge.</title>
        <authorList>
            <person name="Gao L."/>
        </authorList>
    </citation>
    <scope>NUCLEOTIDE SEQUENCE [LARGE SCALE GENOMIC DNA]</scope>
    <source>
        <strain evidence="9 10">MI-G</strain>
    </source>
</reference>
<feature type="transmembrane region" description="Helical" evidence="7">
    <location>
        <begin position="119"/>
        <end position="136"/>
    </location>
</feature>